<accession>A0ABR0KHD4</accession>
<dbReference type="Gene3D" id="3.40.50.300">
    <property type="entry name" value="P-loop containing nucleotide triphosphate hydrolases"/>
    <property type="match status" value="1"/>
</dbReference>
<dbReference type="EMBL" id="JAVRRG010000022">
    <property type="protein sequence ID" value="KAK5096475.1"/>
    <property type="molecule type" value="Genomic_DNA"/>
</dbReference>
<dbReference type="InterPro" id="IPR027417">
    <property type="entry name" value="P-loop_NTPase"/>
</dbReference>
<keyword evidence="8" id="KW-0505">Motor protein</keyword>
<dbReference type="Gene3D" id="1.25.40.10">
    <property type="entry name" value="Tetratricopeptide repeat domain"/>
    <property type="match status" value="4"/>
</dbReference>
<dbReference type="PANTHER" id="PTHR45783">
    <property type="entry name" value="KINESIN LIGHT CHAIN"/>
    <property type="match status" value="1"/>
</dbReference>
<name>A0ABR0KHD4_9EURO</name>
<keyword evidence="11" id="KW-1185">Reference proteome</keyword>
<evidence type="ECO:0000256" key="5">
    <source>
        <dbReference type="ARBA" id="ARBA00022737"/>
    </source>
</evidence>
<dbReference type="SUPFAM" id="SSF52540">
    <property type="entry name" value="P-loop containing nucleoside triphosphate hydrolases"/>
    <property type="match status" value="1"/>
</dbReference>
<dbReference type="SUPFAM" id="SSF48452">
    <property type="entry name" value="TPR-like"/>
    <property type="match status" value="5"/>
</dbReference>
<comment type="subcellular location">
    <subcellularLocation>
        <location evidence="1">Cytoplasm</location>
        <location evidence="1">Cytoskeleton</location>
    </subcellularLocation>
</comment>
<keyword evidence="5" id="KW-0677">Repeat</keyword>
<evidence type="ECO:0000256" key="1">
    <source>
        <dbReference type="ARBA" id="ARBA00004245"/>
    </source>
</evidence>
<keyword evidence="4" id="KW-0493">Microtubule</keyword>
<keyword evidence="6" id="KW-0802">TPR repeat</keyword>
<sequence length="1210" mass="136077">MATTFTSHGTVHSSAGIQNIHGSAYHAPIYNGPVHLCHPDASPKNRRLSEIRRPLSKIPFSRDSHFIARQAIFDKIEEAVRTAGSAALYGLGGIGKSQIAIEYAYRFSNLHPKAHVLWIYAGTNDRIVQEYQAISRRLRLEGYDDPKVDQCQLVLDWLEEDQEEEEVEQVGNLNRDDQRKQWLIVLDNLDDATTLDQPLRAVGPGFDDESLVSKTLRDYLPWGNDQEHVLLVTTRNEDVARDMTEDELCVLIEPLTSEEAQELFLTRLGRHKLGTSDSAAIDPLVNHLGCIPLAISQAAAYVTRCRVTVSNYFARLQKDDEQLNTHLTIELQDPRRQKGWPNSIFRTWKLSFDQIQKNDAEAGDLLSLMAILDGQEIPVSLLSSYFGSPSVFEMALGTLYGYSLVSGRAQNDSVSVHPLVQTSVRFWLAEVEKRATFVDRAIGLLASVFPQGEHENQEICRLLLPHASSVLKYHVAGKAESQQYAVLLYHLSWYLWRCGRYNEAYQHAQSAYDTWKVLFEQLSAPALDALSLSALILRYLGKYRKSKELNQAALEGRETVLGLNHPHTLTSVHNLAGVLESEGKYLEAEAMSQRALENRRIVLGEDHADTLATLSHLALIRQYRGNYEEAEQYSLQALNGRRKVLGPEHPHTLTSMNNLGILLLYRGRYKDAEEMCEQALQGRKKVLGADHPHTLSSISNLVSVYEGQGLYHEAETMNRRVLEGRQKTLGSEHPDTLTSVSNLASLLHSQGKYQEAASMNQQAFDGLQKILGLEHPHTLTVASNTVCLLCSQGTYDKAEELCRSTLQTMVKTLGTDNPRTLASIGDLASLLEHQGKYIEAEQICRKVRDKSEQVLGATHPLTLTFTSNLASVLQHQGKYSDASDLNLRALEGRRSTLGASHPDTWKSLSHQALIRQKQGRYREAEKLSRELLTGREQNLGSDHPQTLSTLSSLALVLQCQHKYYSAEGLLRNALAGFEKSLGTEHPLTLSCMDNLACVLRLQTKSGRKRFAMHKINEAETLVVKALELSEKVVGKDHPDTMRLIDSRAVIAVAKEDDELAEELTREVTKARKKALGPKHPSTLTSLENLAMILKNQEHYPQAERLLRQILQKRKEVLGPNHPSTINSMSRLAKLLAVEWKFEQSLLLYQRAFLKRRRMLGLRHAQTQLELRGYTSILLSRARLLDYKKQIWKVYGSGNSRMRITSTSAPT</sequence>
<dbReference type="InterPro" id="IPR011990">
    <property type="entry name" value="TPR-like_helical_dom_sf"/>
</dbReference>
<dbReference type="NCBIfam" id="NF040586">
    <property type="entry name" value="FxSxx_TPR"/>
    <property type="match status" value="1"/>
</dbReference>
<evidence type="ECO:0000256" key="7">
    <source>
        <dbReference type="ARBA" id="ARBA00023054"/>
    </source>
</evidence>
<keyword evidence="3" id="KW-0963">Cytoplasm</keyword>
<dbReference type="Pfam" id="PF13424">
    <property type="entry name" value="TPR_12"/>
    <property type="match status" value="5"/>
</dbReference>
<dbReference type="PANTHER" id="PTHR45783:SF3">
    <property type="entry name" value="KINESIN LIGHT CHAIN"/>
    <property type="match status" value="1"/>
</dbReference>
<comment type="similarity">
    <text evidence="2">Belongs to the kinesin light chain family.</text>
</comment>
<reference evidence="10 11" key="1">
    <citation type="submission" date="2023-08" db="EMBL/GenBank/DDBJ databases">
        <title>Black Yeasts Isolated from many extreme environments.</title>
        <authorList>
            <person name="Coleine C."/>
            <person name="Stajich J.E."/>
            <person name="Selbmann L."/>
        </authorList>
    </citation>
    <scope>NUCLEOTIDE SEQUENCE [LARGE SCALE GENOMIC DNA]</scope>
    <source>
        <strain evidence="10 11">CCFEE 5885</strain>
    </source>
</reference>
<dbReference type="Proteomes" id="UP001345013">
    <property type="component" value="Unassembled WGS sequence"/>
</dbReference>
<comment type="caution">
    <text evidence="10">The sequence shown here is derived from an EMBL/GenBank/DDBJ whole genome shotgun (WGS) entry which is preliminary data.</text>
</comment>
<dbReference type="SMART" id="SM00028">
    <property type="entry name" value="TPR"/>
    <property type="match status" value="7"/>
</dbReference>
<evidence type="ECO:0000256" key="6">
    <source>
        <dbReference type="ARBA" id="ARBA00022803"/>
    </source>
</evidence>
<proteinExistence type="inferred from homology"/>
<evidence type="ECO:0000256" key="9">
    <source>
        <dbReference type="ARBA" id="ARBA00023212"/>
    </source>
</evidence>
<gene>
    <name evidence="10" type="ORF">LTR24_002540</name>
</gene>
<keyword evidence="9" id="KW-0206">Cytoskeleton</keyword>
<evidence type="ECO:0000313" key="11">
    <source>
        <dbReference type="Proteomes" id="UP001345013"/>
    </source>
</evidence>
<protein>
    <recommendedName>
        <fullName evidence="12">Kinesin light chain</fullName>
    </recommendedName>
</protein>
<dbReference type="InterPro" id="IPR002151">
    <property type="entry name" value="Kinesin_light"/>
</dbReference>
<dbReference type="Pfam" id="PF13374">
    <property type="entry name" value="TPR_10"/>
    <property type="match status" value="4"/>
</dbReference>
<dbReference type="InterPro" id="IPR019734">
    <property type="entry name" value="TPR_rpt"/>
</dbReference>
<evidence type="ECO:0008006" key="12">
    <source>
        <dbReference type="Google" id="ProtNLM"/>
    </source>
</evidence>
<keyword evidence="7" id="KW-0175">Coiled coil</keyword>
<evidence type="ECO:0000256" key="8">
    <source>
        <dbReference type="ARBA" id="ARBA00023175"/>
    </source>
</evidence>
<organism evidence="10 11">
    <name type="scientific">Lithohypha guttulata</name>
    <dbReference type="NCBI Taxonomy" id="1690604"/>
    <lineage>
        <taxon>Eukaryota</taxon>
        <taxon>Fungi</taxon>
        <taxon>Dikarya</taxon>
        <taxon>Ascomycota</taxon>
        <taxon>Pezizomycotina</taxon>
        <taxon>Eurotiomycetes</taxon>
        <taxon>Chaetothyriomycetidae</taxon>
        <taxon>Chaetothyriales</taxon>
        <taxon>Trichomeriaceae</taxon>
        <taxon>Lithohypha</taxon>
    </lineage>
</organism>
<evidence type="ECO:0000256" key="2">
    <source>
        <dbReference type="ARBA" id="ARBA00009622"/>
    </source>
</evidence>
<evidence type="ECO:0000256" key="3">
    <source>
        <dbReference type="ARBA" id="ARBA00022490"/>
    </source>
</evidence>
<evidence type="ECO:0000313" key="10">
    <source>
        <dbReference type="EMBL" id="KAK5096475.1"/>
    </source>
</evidence>
<evidence type="ECO:0000256" key="4">
    <source>
        <dbReference type="ARBA" id="ARBA00022701"/>
    </source>
</evidence>